<proteinExistence type="predicted"/>
<evidence type="ECO:0000313" key="3">
    <source>
        <dbReference type="Proteomes" id="UP001224781"/>
    </source>
</evidence>
<name>A0ABU0UKT4_9HYPH</name>
<accession>A0ABU0UKT4</accession>
<feature type="compositionally biased region" description="Polar residues" evidence="1">
    <location>
        <begin position="1"/>
        <end position="10"/>
    </location>
</feature>
<dbReference type="Proteomes" id="UP001224781">
    <property type="component" value="Unassembled WGS sequence"/>
</dbReference>
<sequence length="91" mass="9893">MTERLNSNAATFDGASFSPANDFTVQADIPSGSKAKVEVEGRVDANAPWVSLGNIIASTSPPILRFARCPFARVRLLRNDDLKQIKAWSSE</sequence>
<gene>
    <name evidence="2" type="ORF">QE408_002566</name>
</gene>
<keyword evidence="3" id="KW-1185">Reference proteome</keyword>
<evidence type="ECO:0000313" key="2">
    <source>
        <dbReference type="EMBL" id="MDQ1185423.1"/>
    </source>
</evidence>
<comment type="caution">
    <text evidence="2">The sequence shown here is derived from an EMBL/GenBank/DDBJ whole genome shotgun (WGS) entry which is preliminary data.</text>
</comment>
<protein>
    <submittedName>
        <fullName evidence="2">Uncharacterized protein</fullName>
    </submittedName>
</protein>
<feature type="region of interest" description="Disordered" evidence="1">
    <location>
        <begin position="1"/>
        <end position="20"/>
    </location>
</feature>
<reference evidence="2 3" key="1">
    <citation type="submission" date="2023-07" db="EMBL/GenBank/DDBJ databases">
        <title>Functional and genomic diversity of the sorghum phyllosphere microbiome.</title>
        <authorList>
            <person name="Shade A."/>
        </authorList>
    </citation>
    <scope>NUCLEOTIDE SEQUENCE [LARGE SCALE GENOMIC DNA]</scope>
    <source>
        <strain evidence="2 3">SORGH_AS_1126</strain>
    </source>
</reference>
<organism evidence="2 3">
    <name type="scientific">Agrobacterium larrymoorei</name>
    <dbReference type="NCBI Taxonomy" id="160699"/>
    <lineage>
        <taxon>Bacteria</taxon>
        <taxon>Pseudomonadati</taxon>
        <taxon>Pseudomonadota</taxon>
        <taxon>Alphaproteobacteria</taxon>
        <taxon>Hyphomicrobiales</taxon>
        <taxon>Rhizobiaceae</taxon>
        <taxon>Rhizobium/Agrobacterium group</taxon>
        <taxon>Agrobacterium</taxon>
    </lineage>
</organism>
<dbReference type="RefSeq" id="WP_306931646.1">
    <property type="nucleotide sequence ID" value="NZ_JAUTBL010000002.1"/>
</dbReference>
<dbReference type="EMBL" id="JAUTBL010000002">
    <property type="protein sequence ID" value="MDQ1185423.1"/>
    <property type="molecule type" value="Genomic_DNA"/>
</dbReference>
<evidence type="ECO:0000256" key="1">
    <source>
        <dbReference type="SAM" id="MobiDB-lite"/>
    </source>
</evidence>